<sequence>MAKRKDPESRYRKRNIARYLLLLFASLAYALFYGGIFPYTFLYMMLALPVISALHMAIVCYFFRMSERVGERTFVKGECATYHLILQNTSFLYMPYITVHMQLEGQFILKNLRSAHLSLAPFSRREFKYRMPLYFRGRYDIGVNYIEIQDLLGLIKIRLNPFEKKSILVKPRILEQNSKSISAARLSEGEISAGLHETGHNEIKDIREYVYGDSFRKIHWKLTSKLSKPMVKDTRNELDNDIILLLNLNKSGPVNEETLIKEDCLIEEMVSTIYFLLRRNIPVKLCFFKEGPYTFRAASLNEFEGLYQILSEVKFSGDDDFESIYHYFTDTEQNCRLIYVFSVNLDGKMIEASHRIKNKGFDIELYYVDIVGISQDDAEAKNELADLLMKSNIRGYLLTPCVVEIPEEQEEPEKAWESEPVMAWPWKKKREKVNAHEKQA</sequence>
<feature type="domain" description="DUF58" evidence="2">
    <location>
        <begin position="205"/>
        <end position="279"/>
    </location>
</feature>
<accession>A0A1M6EWZ9</accession>
<protein>
    <submittedName>
        <fullName evidence="3">Uncharacterized conserved protein, DUF58 family, contains vWF domain</fullName>
    </submittedName>
</protein>
<keyword evidence="1" id="KW-0812">Transmembrane</keyword>
<keyword evidence="1" id="KW-1133">Transmembrane helix</keyword>
<dbReference type="AlphaFoldDB" id="A0A1M6EWZ9"/>
<dbReference type="Proteomes" id="UP000324781">
    <property type="component" value="Unassembled WGS sequence"/>
</dbReference>
<dbReference type="Pfam" id="PF01882">
    <property type="entry name" value="DUF58"/>
    <property type="match status" value="1"/>
</dbReference>
<gene>
    <name evidence="3" type="ORF">SAMN05444373_101423</name>
</gene>
<keyword evidence="4" id="KW-1185">Reference proteome</keyword>
<dbReference type="OrthoDB" id="9778037at2"/>
<name>A0A1M6EWZ9_9FIRM</name>
<dbReference type="PANTHER" id="PTHR34351:SF1">
    <property type="entry name" value="SLR1927 PROTEIN"/>
    <property type="match status" value="1"/>
</dbReference>
<evidence type="ECO:0000313" key="4">
    <source>
        <dbReference type="Proteomes" id="UP000324781"/>
    </source>
</evidence>
<dbReference type="PANTHER" id="PTHR34351">
    <property type="entry name" value="SLR1927 PROTEIN-RELATED"/>
    <property type="match status" value="1"/>
</dbReference>
<evidence type="ECO:0000313" key="3">
    <source>
        <dbReference type="EMBL" id="SHI89933.1"/>
    </source>
</evidence>
<reference evidence="3 4" key="1">
    <citation type="submission" date="2016-11" db="EMBL/GenBank/DDBJ databases">
        <authorList>
            <person name="Varghese N."/>
            <person name="Submissions S."/>
        </authorList>
    </citation>
    <scope>NUCLEOTIDE SEQUENCE [LARGE SCALE GENOMIC DNA]</scope>
    <source>
        <strain evidence="3 4">DSM 19027</strain>
    </source>
</reference>
<feature type="transmembrane region" description="Helical" evidence="1">
    <location>
        <begin position="16"/>
        <end position="36"/>
    </location>
</feature>
<organism evidence="3 4">
    <name type="scientific">Thermoclostridium caenicola</name>
    <dbReference type="NCBI Taxonomy" id="659425"/>
    <lineage>
        <taxon>Bacteria</taxon>
        <taxon>Bacillati</taxon>
        <taxon>Bacillota</taxon>
        <taxon>Clostridia</taxon>
        <taxon>Eubacteriales</taxon>
        <taxon>Oscillospiraceae</taxon>
        <taxon>Thermoclostridium</taxon>
    </lineage>
</organism>
<evidence type="ECO:0000256" key="1">
    <source>
        <dbReference type="SAM" id="Phobius"/>
    </source>
</evidence>
<dbReference type="RefSeq" id="WP_149678361.1">
    <property type="nucleotide sequence ID" value="NZ_DAONMB010000004.1"/>
</dbReference>
<dbReference type="InterPro" id="IPR002881">
    <property type="entry name" value="DUF58"/>
</dbReference>
<feature type="transmembrane region" description="Helical" evidence="1">
    <location>
        <begin position="42"/>
        <end position="63"/>
    </location>
</feature>
<keyword evidence="1" id="KW-0472">Membrane</keyword>
<proteinExistence type="predicted"/>
<dbReference type="EMBL" id="FQZP01000014">
    <property type="protein sequence ID" value="SHI89933.1"/>
    <property type="molecule type" value="Genomic_DNA"/>
</dbReference>
<evidence type="ECO:0000259" key="2">
    <source>
        <dbReference type="Pfam" id="PF01882"/>
    </source>
</evidence>